<evidence type="ECO:0000313" key="1">
    <source>
        <dbReference type="EMBL" id="KZT61241.1"/>
    </source>
</evidence>
<dbReference type="InterPro" id="IPR032675">
    <property type="entry name" value="LRR_dom_sf"/>
</dbReference>
<dbReference type="EMBL" id="KV423924">
    <property type="protein sequence ID" value="KZT61241.1"/>
    <property type="molecule type" value="Genomic_DNA"/>
</dbReference>
<dbReference type="OrthoDB" id="2663142at2759"/>
<dbReference type="Proteomes" id="UP000076842">
    <property type="component" value="Unassembled WGS sequence"/>
</dbReference>
<dbReference type="Gene3D" id="3.80.10.10">
    <property type="entry name" value="Ribonuclease Inhibitor"/>
    <property type="match status" value="1"/>
</dbReference>
<keyword evidence="2" id="KW-1185">Reference proteome</keyword>
<reference evidence="1 2" key="1">
    <citation type="journal article" date="2016" name="Mol. Biol. Evol.">
        <title>Comparative Genomics of Early-Diverging Mushroom-Forming Fungi Provides Insights into the Origins of Lignocellulose Decay Capabilities.</title>
        <authorList>
            <person name="Nagy L.G."/>
            <person name="Riley R."/>
            <person name="Tritt A."/>
            <person name="Adam C."/>
            <person name="Daum C."/>
            <person name="Floudas D."/>
            <person name="Sun H."/>
            <person name="Yadav J.S."/>
            <person name="Pangilinan J."/>
            <person name="Larsson K.H."/>
            <person name="Matsuura K."/>
            <person name="Barry K."/>
            <person name="Labutti K."/>
            <person name="Kuo R."/>
            <person name="Ohm R.A."/>
            <person name="Bhattacharya S.S."/>
            <person name="Shirouzu T."/>
            <person name="Yoshinaga Y."/>
            <person name="Martin F.M."/>
            <person name="Grigoriev I.V."/>
            <person name="Hibbett D.S."/>
        </authorList>
    </citation>
    <scope>NUCLEOTIDE SEQUENCE [LARGE SCALE GENOMIC DNA]</scope>
    <source>
        <strain evidence="1 2">HHB12733</strain>
    </source>
</reference>
<organism evidence="1 2">
    <name type="scientific">Calocera cornea HHB12733</name>
    <dbReference type="NCBI Taxonomy" id="1353952"/>
    <lineage>
        <taxon>Eukaryota</taxon>
        <taxon>Fungi</taxon>
        <taxon>Dikarya</taxon>
        <taxon>Basidiomycota</taxon>
        <taxon>Agaricomycotina</taxon>
        <taxon>Dacrymycetes</taxon>
        <taxon>Dacrymycetales</taxon>
        <taxon>Dacrymycetaceae</taxon>
        <taxon>Calocera</taxon>
    </lineage>
</organism>
<accession>A0A165J1C2</accession>
<dbReference type="AlphaFoldDB" id="A0A165J1C2"/>
<evidence type="ECO:0000313" key="2">
    <source>
        <dbReference type="Proteomes" id="UP000076842"/>
    </source>
</evidence>
<dbReference type="InParanoid" id="A0A165J1C2"/>
<sequence length="205" mass="23620">MRELDVWNNWSCHATPLQPKDLFGRLYNLRSLEGFGLHSTYPVDMDDTDIDVLVQACPQLTRLIFSLDINAYRIVSRLSRLSRRSILTLVQAYPSLQALALSVDHALPYNEEGYVNLSGLTCPNVRVWDSVESNLADPLESFTFMRRYFPNIRAFSGCVTVEDARLIKDLLGTTERDLEEHNPDYVMDDEWRIFHMVMITADDGR</sequence>
<name>A0A165J1C2_9BASI</name>
<proteinExistence type="predicted"/>
<gene>
    <name evidence="1" type="ORF">CALCODRAFT_553183</name>
</gene>
<protein>
    <recommendedName>
        <fullName evidence="3">F-box domain-containing protein</fullName>
    </recommendedName>
</protein>
<evidence type="ECO:0008006" key="3">
    <source>
        <dbReference type="Google" id="ProtNLM"/>
    </source>
</evidence>